<name>A0ABQ2UGA8_9PSEU</name>
<comment type="caution">
    <text evidence="3">The sequence shown here is derived from an EMBL/GenBank/DDBJ whole genome shotgun (WGS) entry which is preliminary data.</text>
</comment>
<proteinExistence type="predicted"/>
<keyword evidence="1" id="KW-0413">Isomerase</keyword>
<protein>
    <recommendedName>
        <fullName evidence="2">4-oxalocrotonate tautomerase-like domain-containing protein</fullName>
    </recommendedName>
</protein>
<sequence>MPYIDVKLFESRLTEATEKELIDRITAAVVDTFGEEIREQTWISLTGIPGHRWGVGGVRH</sequence>
<evidence type="ECO:0000256" key="1">
    <source>
        <dbReference type="ARBA" id="ARBA00023235"/>
    </source>
</evidence>
<gene>
    <name evidence="3" type="ORF">GCM10010178_25790</name>
</gene>
<dbReference type="InterPro" id="IPR004370">
    <property type="entry name" value="4-OT-like_dom"/>
</dbReference>
<keyword evidence="4" id="KW-1185">Reference proteome</keyword>
<evidence type="ECO:0000259" key="2">
    <source>
        <dbReference type="Pfam" id="PF01361"/>
    </source>
</evidence>
<evidence type="ECO:0000313" key="3">
    <source>
        <dbReference type="EMBL" id="GGU32427.1"/>
    </source>
</evidence>
<dbReference type="SUPFAM" id="SSF55331">
    <property type="entry name" value="Tautomerase/MIF"/>
    <property type="match status" value="1"/>
</dbReference>
<feature type="domain" description="4-oxalocrotonate tautomerase-like" evidence="2">
    <location>
        <begin position="2"/>
        <end position="59"/>
    </location>
</feature>
<accession>A0ABQ2UGA8</accession>
<dbReference type="EMBL" id="BMRE01000008">
    <property type="protein sequence ID" value="GGU32427.1"/>
    <property type="molecule type" value="Genomic_DNA"/>
</dbReference>
<dbReference type="Proteomes" id="UP000649573">
    <property type="component" value="Unassembled WGS sequence"/>
</dbReference>
<organism evidence="3 4">
    <name type="scientific">Lentzea flava</name>
    <dbReference type="NCBI Taxonomy" id="103732"/>
    <lineage>
        <taxon>Bacteria</taxon>
        <taxon>Bacillati</taxon>
        <taxon>Actinomycetota</taxon>
        <taxon>Actinomycetes</taxon>
        <taxon>Pseudonocardiales</taxon>
        <taxon>Pseudonocardiaceae</taxon>
        <taxon>Lentzea</taxon>
    </lineage>
</organism>
<dbReference type="RefSeq" id="WP_189253871.1">
    <property type="nucleotide sequence ID" value="NZ_BMRE01000008.1"/>
</dbReference>
<reference evidence="4" key="1">
    <citation type="journal article" date="2019" name="Int. J. Syst. Evol. Microbiol.">
        <title>The Global Catalogue of Microorganisms (GCM) 10K type strain sequencing project: providing services to taxonomists for standard genome sequencing and annotation.</title>
        <authorList>
            <consortium name="The Broad Institute Genomics Platform"/>
            <consortium name="The Broad Institute Genome Sequencing Center for Infectious Disease"/>
            <person name="Wu L."/>
            <person name="Ma J."/>
        </authorList>
    </citation>
    <scope>NUCLEOTIDE SEQUENCE [LARGE SCALE GENOMIC DNA]</scope>
    <source>
        <strain evidence="4">JCM 3296</strain>
    </source>
</reference>
<evidence type="ECO:0000313" key="4">
    <source>
        <dbReference type="Proteomes" id="UP000649573"/>
    </source>
</evidence>
<dbReference type="Pfam" id="PF01361">
    <property type="entry name" value="Tautomerase"/>
    <property type="match status" value="1"/>
</dbReference>
<dbReference type="InterPro" id="IPR014347">
    <property type="entry name" value="Tautomerase/MIF_sf"/>
</dbReference>
<dbReference type="Gene3D" id="3.30.429.10">
    <property type="entry name" value="Macrophage Migration Inhibitory Factor"/>
    <property type="match status" value="1"/>
</dbReference>